<dbReference type="Gene3D" id="3.40.1190.20">
    <property type="match status" value="1"/>
</dbReference>
<feature type="binding site" evidence="17">
    <location>
        <position position="389"/>
    </location>
    <ligand>
        <name>(6S)-NADPHX</name>
        <dbReference type="ChEBI" id="CHEBI:64076"/>
    </ligand>
</feature>
<keyword evidence="11 18" id="KW-0413">Isomerase</keyword>
<comment type="similarity">
    <text evidence="17">Belongs to the NnrD/CARKD family.</text>
</comment>
<evidence type="ECO:0000256" key="8">
    <source>
        <dbReference type="ARBA" id="ARBA00022857"/>
    </source>
</evidence>
<dbReference type="PANTHER" id="PTHR12592:SF0">
    <property type="entry name" value="ATP-DEPENDENT (S)-NAD(P)H-HYDRATE DEHYDRATASE"/>
    <property type="match status" value="1"/>
</dbReference>
<dbReference type="Proteomes" id="UP001211044">
    <property type="component" value="Chromosome"/>
</dbReference>
<dbReference type="GO" id="GO:0046496">
    <property type="term" value="P:nicotinamide nucleotide metabolic process"/>
    <property type="evidence" value="ECO:0007669"/>
    <property type="project" value="UniProtKB-UniRule"/>
</dbReference>
<evidence type="ECO:0000256" key="15">
    <source>
        <dbReference type="ARBA" id="ARBA00048238"/>
    </source>
</evidence>
<dbReference type="InterPro" id="IPR030677">
    <property type="entry name" value="Nnr"/>
</dbReference>
<dbReference type="InterPro" id="IPR004443">
    <property type="entry name" value="YjeF_N_dom"/>
</dbReference>
<evidence type="ECO:0000256" key="4">
    <source>
        <dbReference type="ARBA" id="ARBA00009524"/>
    </source>
</evidence>
<evidence type="ECO:0000256" key="17">
    <source>
        <dbReference type="HAMAP-Rule" id="MF_01965"/>
    </source>
</evidence>
<comment type="catalytic activity">
    <reaction evidence="2 18">
        <text>(6R)-NADPHX = (6S)-NADPHX</text>
        <dbReference type="Rhea" id="RHEA:32227"/>
        <dbReference type="ChEBI" id="CHEBI:64076"/>
        <dbReference type="ChEBI" id="CHEBI:64077"/>
        <dbReference type="EC" id="5.1.99.6"/>
    </reaction>
</comment>
<dbReference type="EMBL" id="CP116394">
    <property type="protein sequence ID" value="WCE46665.1"/>
    <property type="molecule type" value="Genomic_DNA"/>
</dbReference>
<evidence type="ECO:0000259" key="19">
    <source>
        <dbReference type="PROSITE" id="PS51383"/>
    </source>
</evidence>
<keyword evidence="10 17" id="KW-0520">NAD</keyword>
<evidence type="ECO:0000313" key="21">
    <source>
        <dbReference type="EMBL" id="WCE46665.1"/>
    </source>
</evidence>
<evidence type="ECO:0000256" key="16">
    <source>
        <dbReference type="ARBA" id="ARBA00049209"/>
    </source>
</evidence>
<evidence type="ECO:0000256" key="13">
    <source>
        <dbReference type="ARBA" id="ARBA00023268"/>
    </source>
</evidence>
<keyword evidence="7 17" id="KW-0067">ATP-binding</keyword>
<feature type="domain" description="YjeF C-terminal" evidence="19">
    <location>
        <begin position="234"/>
        <end position="548"/>
    </location>
</feature>
<comment type="catalytic activity">
    <reaction evidence="1 18">
        <text>(6R)-NADHX = (6S)-NADHX</text>
        <dbReference type="Rhea" id="RHEA:32215"/>
        <dbReference type="ChEBI" id="CHEBI:64074"/>
        <dbReference type="ChEBI" id="CHEBI:64075"/>
        <dbReference type="EC" id="5.1.99.6"/>
    </reaction>
</comment>
<feature type="binding site" evidence="17">
    <location>
        <position position="465"/>
    </location>
    <ligand>
        <name>AMP</name>
        <dbReference type="ChEBI" id="CHEBI:456215"/>
    </ligand>
</feature>
<evidence type="ECO:0000256" key="5">
    <source>
        <dbReference type="ARBA" id="ARBA00022723"/>
    </source>
</evidence>
<evidence type="ECO:0000256" key="3">
    <source>
        <dbReference type="ARBA" id="ARBA00006001"/>
    </source>
</evidence>
<dbReference type="EC" id="4.2.1.136" evidence="17"/>
<dbReference type="SUPFAM" id="SSF53613">
    <property type="entry name" value="Ribokinase-like"/>
    <property type="match status" value="1"/>
</dbReference>
<dbReference type="GO" id="GO:0052855">
    <property type="term" value="F:ADP-dependent NAD(P)H-hydrate dehydratase activity"/>
    <property type="evidence" value="ECO:0007669"/>
    <property type="project" value="UniProtKB-UniRule"/>
</dbReference>
<dbReference type="InterPro" id="IPR029056">
    <property type="entry name" value="Ribokinase-like"/>
</dbReference>
<dbReference type="InterPro" id="IPR036652">
    <property type="entry name" value="YjeF_N_dom_sf"/>
</dbReference>
<dbReference type="GO" id="GO:0052856">
    <property type="term" value="F:NAD(P)HX epimerase activity"/>
    <property type="evidence" value="ECO:0007669"/>
    <property type="project" value="UniProtKB-EC"/>
</dbReference>
<dbReference type="KEGG" id="wne:PIG85_03195"/>
<evidence type="ECO:0000256" key="1">
    <source>
        <dbReference type="ARBA" id="ARBA00000013"/>
    </source>
</evidence>
<dbReference type="AlphaFoldDB" id="A0AB38XQQ4"/>
<comment type="similarity">
    <text evidence="3 18">In the N-terminal section; belongs to the NnrE/AIBP family.</text>
</comment>
<evidence type="ECO:0000259" key="20">
    <source>
        <dbReference type="PROSITE" id="PS51385"/>
    </source>
</evidence>
<organism evidence="21 22">
    <name type="scientific">Winkia neuii subsp. anitrata</name>
    <dbReference type="NCBI Taxonomy" id="29318"/>
    <lineage>
        <taxon>Bacteria</taxon>
        <taxon>Bacillati</taxon>
        <taxon>Actinomycetota</taxon>
        <taxon>Actinomycetes</taxon>
        <taxon>Actinomycetales</taxon>
        <taxon>Actinomycetaceae</taxon>
        <taxon>Winkia</taxon>
    </lineage>
</organism>
<dbReference type="PANTHER" id="PTHR12592">
    <property type="entry name" value="ATP-DEPENDENT (S)-NAD(P)H-HYDRATE DEHYDRATASE FAMILY MEMBER"/>
    <property type="match status" value="1"/>
</dbReference>
<comment type="cofactor">
    <cofactor evidence="17">
        <name>Mg(2+)</name>
        <dbReference type="ChEBI" id="CHEBI:18420"/>
    </cofactor>
</comment>
<dbReference type="SUPFAM" id="SSF64153">
    <property type="entry name" value="YjeF N-terminal domain-like"/>
    <property type="match status" value="1"/>
</dbReference>
<dbReference type="GO" id="GO:0110051">
    <property type="term" value="P:metabolite repair"/>
    <property type="evidence" value="ECO:0007669"/>
    <property type="project" value="TreeGrafter"/>
</dbReference>
<keyword evidence="5 18" id="KW-0479">Metal-binding</keyword>
<dbReference type="Pfam" id="PF01256">
    <property type="entry name" value="Carb_kinase"/>
    <property type="match status" value="1"/>
</dbReference>
<accession>A0AB38XQQ4</accession>
<feature type="binding site" evidence="17">
    <location>
        <begin position="436"/>
        <end position="440"/>
    </location>
    <ligand>
        <name>AMP</name>
        <dbReference type="ChEBI" id="CHEBI:456215"/>
    </ligand>
</feature>
<dbReference type="Pfam" id="PF03853">
    <property type="entry name" value="YjeF_N"/>
    <property type="match status" value="1"/>
</dbReference>
<dbReference type="InterPro" id="IPR000631">
    <property type="entry name" value="CARKD"/>
</dbReference>
<dbReference type="PROSITE" id="PS51385">
    <property type="entry name" value="YJEF_N"/>
    <property type="match status" value="1"/>
</dbReference>
<keyword evidence="13" id="KW-0511">Multifunctional enzyme</keyword>
<comment type="cofactor">
    <cofactor evidence="18">
        <name>K(+)</name>
        <dbReference type="ChEBI" id="CHEBI:29103"/>
    </cofactor>
    <text evidence="18">Binds 1 potassium ion per subunit.</text>
</comment>
<keyword evidence="12 17" id="KW-0456">Lyase</keyword>
<evidence type="ECO:0000256" key="14">
    <source>
        <dbReference type="ARBA" id="ARBA00025153"/>
    </source>
</evidence>
<evidence type="ECO:0000256" key="2">
    <source>
        <dbReference type="ARBA" id="ARBA00000909"/>
    </source>
</evidence>
<evidence type="ECO:0000256" key="6">
    <source>
        <dbReference type="ARBA" id="ARBA00022741"/>
    </source>
</evidence>
<evidence type="ECO:0000256" key="9">
    <source>
        <dbReference type="ARBA" id="ARBA00022958"/>
    </source>
</evidence>
<dbReference type="Gene3D" id="3.40.50.10260">
    <property type="entry name" value="YjeF N-terminal domain"/>
    <property type="match status" value="1"/>
</dbReference>
<dbReference type="PROSITE" id="PS51383">
    <property type="entry name" value="YJEF_C_3"/>
    <property type="match status" value="1"/>
</dbReference>
<comment type="subunit">
    <text evidence="17">Homotetramer.</text>
</comment>
<gene>
    <name evidence="17" type="primary">nnrD</name>
    <name evidence="21" type="ORF">PIG85_03195</name>
</gene>
<proteinExistence type="inferred from homology"/>
<feature type="domain" description="YjeF N-terminal" evidence="20">
    <location>
        <begin position="10"/>
        <end position="229"/>
    </location>
</feature>
<reference evidence="21" key="1">
    <citation type="submission" date="2023-01" db="EMBL/GenBank/DDBJ databases">
        <title>Comparative Genomic Analysis of the Clinically-Derived Winkia Strain NY0527 Provides Evidence into the Taxonomic Reassignment of Winkia neuii and Characterizes Their Virulence Traits.</title>
        <authorList>
            <person name="Cai X."/>
            <person name="Peng Y."/>
            <person name="Li M."/>
            <person name="Qiu Y."/>
            <person name="Wang Y."/>
            <person name="Xu L."/>
            <person name="Hou Q."/>
        </authorList>
    </citation>
    <scope>NUCLEOTIDE SEQUENCE</scope>
    <source>
        <strain evidence="21">NY0527</strain>
    </source>
</reference>
<evidence type="ECO:0000256" key="10">
    <source>
        <dbReference type="ARBA" id="ARBA00023027"/>
    </source>
</evidence>
<name>A0AB38XQQ4_9ACTO</name>
<keyword evidence="8 17" id="KW-0521">NADP</keyword>
<sequence>MLRAYASSDVRRAEGELVAAAPQDALMKQAADGVAAAVSDQLTLLGATVHGSTVLALVGGGDNGGDALYAAKYLADSGAKVQALLVSTKAHPRALAAAKKAGVDILDAARLTKRSQLRALVAEAANKAGVWVDGIVGTGGSGPLRGTAATVVGQLVSLRDSSPDEPVVVAVDVPSGLGGEDGKVAGPHLTADVTVTMGAMKNPALLPPACNSFGSIEVVELGPVEAPVSACRLTAADVADLWKVPGRADHKYTRGVVEVVAGSDSYPATGIICARAAARTGAGMVRVNIPAAASASLFAVLPEAVPVSGRSQAVVVGPGLDPKDEGRVDEMVRAATKAILRSLPVVVDAGGISIIDRILARLPERAESMGSSPVRRVRKFAPNVVLTPHAGEAAQLATRLGFSEASGGVARSDIEAAPAKWAGLLAEKTGATVLLKGAVSVVCGPEGDTFTQAEAPGWTATAGAGDALAGILGAVLAMEQAQAEADGHSLSASETAAGAAAGTWVHSIAARLAAGLGAGPELGRKKKVGHPILASDIVQQIPAAIELALR</sequence>
<evidence type="ECO:0000256" key="18">
    <source>
        <dbReference type="PIRNR" id="PIRNR017184"/>
    </source>
</evidence>
<feature type="binding site" evidence="17">
    <location>
        <position position="319"/>
    </location>
    <ligand>
        <name>(6S)-NADPHX</name>
        <dbReference type="ChEBI" id="CHEBI:64076"/>
    </ligand>
</feature>
<comment type="catalytic activity">
    <reaction evidence="16 17 18">
        <text>(6S)-NADPHX + ADP = AMP + phosphate + NADPH + H(+)</text>
        <dbReference type="Rhea" id="RHEA:32235"/>
        <dbReference type="ChEBI" id="CHEBI:15378"/>
        <dbReference type="ChEBI" id="CHEBI:43474"/>
        <dbReference type="ChEBI" id="CHEBI:57783"/>
        <dbReference type="ChEBI" id="CHEBI:64076"/>
        <dbReference type="ChEBI" id="CHEBI:456215"/>
        <dbReference type="ChEBI" id="CHEBI:456216"/>
        <dbReference type="EC" id="4.2.1.136"/>
    </reaction>
</comment>
<comment type="caution">
    <text evidence="17">Lacks conserved residue(s) required for the propagation of feature annotation.</text>
</comment>
<dbReference type="PIRSF" id="PIRSF017184">
    <property type="entry name" value="Nnr"/>
    <property type="match status" value="1"/>
</dbReference>
<dbReference type="GO" id="GO:0005524">
    <property type="term" value="F:ATP binding"/>
    <property type="evidence" value="ECO:0007669"/>
    <property type="project" value="UniProtKB-UniRule"/>
</dbReference>
<keyword evidence="6 17" id="KW-0547">Nucleotide-binding</keyword>
<evidence type="ECO:0000256" key="7">
    <source>
        <dbReference type="ARBA" id="ARBA00022840"/>
    </source>
</evidence>
<comment type="catalytic activity">
    <reaction evidence="15 17 18">
        <text>(6S)-NADHX + ADP = AMP + phosphate + NADH + H(+)</text>
        <dbReference type="Rhea" id="RHEA:32223"/>
        <dbReference type="ChEBI" id="CHEBI:15378"/>
        <dbReference type="ChEBI" id="CHEBI:43474"/>
        <dbReference type="ChEBI" id="CHEBI:57945"/>
        <dbReference type="ChEBI" id="CHEBI:64074"/>
        <dbReference type="ChEBI" id="CHEBI:456215"/>
        <dbReference type="ChEBI" id="CHEBI:456216"/>
        <dbReference type="EC" id="4.2.1.136"/>
    </reaction>
</comment>
<dbReference type="CDD" id="cd01171">
    <property type="entry name" value="YXKO-related"/>
    <property type="match status" value="1"/>
</dbReference>
<keyword evidence="9 18" id="KW-0630">Potassium</keyword>
<dbReference type="HAMAP" id="MF_01965">
    <property type="entry name" value="NADHX_dehydratase"/>
    <property type="match status" value="1"/>
</dbReference>
<protein>
    <recommendedName>
        <fullName evidence="17">ADP-dependent (S)-NAD(P)H-hydrate dehydratase</fullName>
        <ecNumber evidence="17">4.2.1.136</ecNumber>
    </recommendedName>
    <alternativeName>
        <fullName evidence="17">ADP-dependent NAD(P)HX dehydratase</fullName>
    </alternativeName>
</protein>
<comment type="function">
    <text evidence="14 18">Bifunctional enzyme that catalyzes the epimerization of the S- and R-forms of NAD(P)HX and the dehydration of the S-form of NAD(P)HX at the expense of ADP, which is converted to AMP. This allows the repair of both epimers of NAD(P)HX, a damaged form of NAD(P)H that is a result of enzymatic or heat-dependent hydration.</text>
</comment>
<evidence type="ECO:0000256" key="11">
    <source>
        <dbReference type="ARBA" id="ARBA00023235"/>
    </source>
</evidence>
<dbReference type="GO" id="GO:0046872">
    <property type="term" value="F:metal ion binding"/>
    <property type="evidence" value="ECO:0007669"/>
    <property type="project" value="UniProtKB-UniRule"/>
</dbReference>
<feature type="binding site" evidence="17">
    <location>
        <position position="466"/>
    </location>
    <ligand>
        <name>(6S)-NADPHX</name>
        <dbReference type="ChEBI" id="CHEBI:64076"/>
    </ligand>
</feature>
<comment type="similarity">
    <text evidence="4 18">In the C-terminal section; belongs to the NnrD/CARKD family.</text>
</comment>
<comment type="function">
    <text evidence="17">Catalyzes the dehydration of the S-form of NAD(P)HX at the expense of ADP, which is converted to AMP. Together with NAD(P)HX epimerase, which catalyzes the epimerization of the S- and R-forms, the enzyme allows the repair of both epimers of NAD(P)HX, a damaged form of NAD(P)H that is a result of enzymatic or heat-dependent hydration.</text>
</comment>
<evidence type="ECO:0000313" key="22">
    <source>
        <dbReference type="Proteomes" id="UP001211044"/>
    </source>
</evidence>
<evidence type="ECO:0000256" key="12">
    <source>
        <dbReference type="ARBA" id="ARBA00023239"/>
    </source>
</evidence>
<dbReference type="RefSeq" id="WP_004805841.1">
    <property type="nucleotide sequence ID" value="NZ_CP116394.1"/>
</dbReference>